<dbReference type="AlphaFoldDB" id="A0A2G8T7B8"/>
<name>A0A2G8T7B8_9BURK</name>
<evidence type="ECO:0000313" key="1">
    <source>
        <dbReference type="EMBL" id="PIL41931.1"/>
    </source>
</evidence>
<keyword evidence="2" id="KW-1185">Reference proteome</keyword>
<proteinExistence type="predicted"/>
<evidence type="ECO:0000313" key="2">
    <source>
        <dbReference type="Proteomes" id="UP000230390"/>
    </source>
</evidence>
<dbReference type="EMBL" id="PDOC01000059">
    <property type="protein sequence ID" value="PIL41931.1"/>
    <property type="molecule type" value="Genomic_DNA"/>
</dbReference>
<protein>
    <submittedName>
        <fullName evidence="1">Uncharacterized protein</fullName>
    </submittedName>
</protein>
<reference evidence="1 2" key="1">
    <citation type="submission" date="2017-10" db="EMBL/GenBank/DDBJ databases">
        <title>Massilia psychrophilum sp. nov., a novel purple-pigmented bacterium isolated from Tianshan glacier, Xinjiang Municipality, China.</title>
        <authorList>
            <person name="Wang H."/>
        </authorList>
    </citation>
    <scope>NUCLEOTIDE SEQUENCE [LARGE SCALE GENOMIC DNA]</scope>
    <source>
        <strain evidence="1 2">JCM 30074</strain>
    </source>
</reference>
<comment type="caution">
    <text evidence="1">The sequence shown here is derived from an EMBL/GenBank/DDBJ whole genome shotgun (WGS) entry which is preliminary data.</text>
</comment>
<sequence length="59" mass="6633">MTERAIGADPGARGDMILVRVADRTERKLADPNDAQMKPIIPVLYHARLTTMHGNRMLF</sequence>
<accession>A0A2G8T7B8</accession>
<gene>
    <name evidence="1" type="ORF">CR105_27025</name>
</gene>
<dbReference type="Proteomes" id="UP000230390">
    <property type="component" value="Unassembled WGS sequence"/>
</dbReference>
<organism evidence="1 2">
    <name type="scientific">Massilia eurypsychrophila</name>
    <dbReference type="NCBI Taxonomy" id="1485217"/>
    <lineage>
        <taxon>Bacteria</taxon>
        <taxon>Pseudomonadati</taxon>
        <taxon>Pseudomonadota</taxon>
        <taxon>Betaproteobacteria</taxon>
        <taxon>Burkholderiales</taxon>
        <taxon>Oxalobacteraceae</taxon>
        <taxon>Telluria group</taxon>
        <taxon>Massilia</taxon>
    </lineage>
</organism>